<protein>
    <submittedName>
        <fullName evidence="1">Unannotated protein</fullName>
    </submittedName>
</protein>
<organism evidence="1">
    <name type="scientific">freshwater metagenome</name>
    <dbReference type="NCBI Taxonomy" id="449393"/>
    <lineage>
        <taxon>unclassified sequences</taxon>
        <taxon>metagenomes</taxon>
        <taxon>ecological metagenomes</taxon>
    </lineage>
</organism>
<proteinExistence type="predicted"/>
<dbReference type="EMBL" id="CAFBNE010000016">
    <property type="protein sequence ID" value="CAB4938703.1"/>
    <property type="molecule type" value="Genomic_DNA"/>
</dbReference>
<gene>
    <name evidence="1" type="ORF">UFOPK3772_00757</name>
</gene>
<evidence type="ECO:0000313" key="1">
    <source>
        <dbReference type="EMBL" id="CAB4938703.1"/>
    </source>
</evidence>
<dbReference type="AlphaFoldDB" id="A0A6J7J5T6"/>
<accession>A0A6J7J5T6</accession>
<reference evidence="1" key="1">
    <citation type="submission" date="2020-05" db="EMBL/GenBank/DDBJ databases">
        <authorList>
            <person name="Chiriac C."/>
            <person name="Salcher M."/>
            <person name="Ghai R."/>
            <person name="Kavagutti S V."/>
        </authorList>
    </citation>
    <scope>NUCLEOTIDE SEQUENCE</scope>
</reference>
<sequence length="103" mass="11638">MPAVIEYSMRTKPEHFDEVLDDYIAFADEFGIMNPNEDLILVTADRKRQVIRGIGVFASATEAAEVGHAALFDQFRATVADKLTEVPEREELELIHVFVKEIS</sequence>
<name>A0A6J7J5T6_9ZZZZ</name>